<dbReference type="AlphaFoldDB" id="A0A848BUF0"/>
<evidence type="ECO:0000313" key="1">
    <source>
        <dbReference type="EMBL" id="NME27844.1"/>
    </source>
</evidence>
<organism evidence="1 2">
    <name type="scientific">Megasphaera hexanoica</name>
    <dbReference type="NCBI Taxonomy" id="1675036"/>
    <lineage>
        <taxon>Bacteria</taxon>
        <taxon>Bacillati</taxon>
        <taxon>Bacillota</taxon>
        <taxon>Negativicutes</taxon>
        <taxon>Veillonellales</taxon>
        <taxon>Veillonellaceae</taxon>
        <taxon>Megasphaera</taxon>
    </lineage>
</organism>
<gene>
    <name evidence="1" type="ORF">HF872_04295</name>
</gene>
<dbReference type="EMBL" id="JABAFG010000005">
    <property type="protein sequence ID" value="NME27844.1"/>
    <property type="molecule type" value="Genomic_DNA"/>
</dbReference>
<dbReference type="Gene3D" id="1.10.10.60">
    <property type="entry name" value="Homeodomain-like"/>
    <property type="match status" value="1"/>
</dbReference>
<accession>A0A848BUF0</accession>
<proteinExistence type="predicted"/>
<evidence type="ECO:0008006" key="3">
    <source>
        <dbReference type="Google" id="ProtNLM"/>
    </source>
</evidence>
<reference evidence="1 2" key="1">
    <citation type="submission" date="2020-04" db="EMBL/GenBank/DDBJ databases">
        <authorList>
            <person name="Hitch T.C.A."/>
            <person name="Wylensek D."/>
            <person name="Clavel T."/>
        </authorList>
    </citation>
    <scope>NUCLEOTIDE SEQUENCE [LARGE SCALE GENOMIC DNA]</scope>
    <source>
        <strain evidence="1 2">Oil-RF-744-FAT-WT-6-1</strain>
    </source>
</reference>
<sequence length="51" mass="6091">MKRDNVIFHTMPKSNYNLSIFDETCEETAARLYMSRTTLWRLLHKKDGVTK</sequence>
<dbReference type="Proteomes" id="UP000591071">
    <property type="component" value="Unassembled WGS sequence"/>
</dbReference>
<dbReference type="RefSeq" id="WP_170087338.1">
    <property type="nucleotide sequence ID" value="NZ_JABAFG010000005.1"/>
</dbReference>
<evidence type="ECO:0000313" key="2">
    <source>
        <dbReference type="Proteomes" id="UP000591071"/>
    </source>
</evidence>
<protein>
    <recommendedName>
        <fullName evidence="3">DNA binding HTH domain-containing protein</fullName>
    </recommendedName>
</protein>
<comment type="caution">
    <text evidence="1">The sequence shown here is derived from an EMBL/GenBank/DDBJ whole genome shotgun (WGS) entry which is preliminary data.</text>
</comment>
<name>A0A848BUF0_9FIRM</name>